<dbReference type="WBParaSite" id="HPBE_0002170401-mRNA-1">
    <property type="protein sequence ID" value="HPBE_0002170401-mRNA-1"/>
    <property type="gene ID" value="HPBE_0002170401"/>
</dbReference>
<reference evidence="2 3" key="1">
    <citation type="submission" date="2018-11" db="EMBL/GenBank/DDBJ databases">
        <authorList>
            <consortium name="Pathogen Informatics"/>
        </authorList>
    </citation>
    <scope>NUCLEOTIDE SEQUENCE [LARGE SCALE GENOMIC DNA]</scope>
</reference>
<keyword evidence="3" id="KW-1185">Reference proteome</keyword>
<evidence type="ECO:0000313" key="4">
    <source>
        <dbReference type="WBParaSite" id="HPBE_0002170401-mRNA-1"/>
    </source>
</evidence>
<evidence type="ECO:0000313" key="2">
    <source>
        <dbReference type="EMBL" id="VDP27518.1"/>
    </source>
</evidence>
<reference evidence="4" key="2">
    <citation type="submission" date="2019-09" db="UniProtKB">
        <authorList>
            <consortium name="WormBaseParasite"/>
        </authorList>
    </citation>
    <scope>IDENTIFICATION</scope>
</reference>
<dbReference type="Proteomes" id="UP000050761">
    <property type="component" value="Unassembled WGS sequence"/>
</dbReference>
<gene>
    <name evidence="2" type="ORF">HPBE_LOCUS21703</name>
</gene>
<evidence type="ECO:0000313" key="3">
    <source>
        <dbReference type="Proteomes" id="UP000050761"/>
    </source>
</evidence>
<dbReference type="AlphaFoldDB" id="A0A183GGS4"/>
<protein>
    <submittedName>
        <fullName evidence="2 4">Uncharacterized protein</fullName>
    </submittedName>
</protein>
<dbReference type="EMBL" id="UZAH01033266">
    <property type="protein sequence ID" value="VDP27518.1"/>
    <property type="molecule type" value="Genomic_DNA"/>
</dbReference>
<feature type="compositionally biased region" description="Low complexity" evidence="1">
    <location>
        <begin position="64"/>
        <end position="75"/>
    </location>
</feature>
<proteinExistence type="predicted"/>
<sequence length="142" mass="15545">MPLLTKSSSSSLIRNGLIDGGGDELCRSSSLKPSKASALLARLRRHTSKPEITDDEPPPPLVEQSSSASRQRVQVGEGVKALLASRRGQKVPDALISPIKRLKRSLSARLLGDHNEKRLERRYRSFAIKKHREQSSAGSSPL</sequence>
<feature type="region of interest" description="Disordered" evidence="1">
    <location>
        <begin position="44"/>
        <end position="75"/>
    </location>
</feature>
<accession>A0A3P8D195</accession>
<organism evidence="3 4">
    <name type="scientific">Heligmosomoides polygyrus</name>
    <name type="common">Parasitic roundworm</name>
    <dbReference type="NCBI Taxonomy" id="6339"/>
    <lineage>
        <taxon>Eukaryota</taxon>
        <taxon>Metazoa</taxon>
        <taxon>Ecdysozoa</taxon>
        <taxon>Nematoda</taxon>
        <taxon>Chromadorea</taxon>
        <taxon>Rhabditida</taxon>
        <taxon>Rhabditina</taxon>
        <taxon>Rhabditomorpha</taxon>
        <taxon>Strongyloidea</taxon>
        <taxon>Heligmosomidae</taxon>
        <taxon>Heligmosomoides</taxon>
    </lineage>
</organism>
<evidence type="ECO:0000256" key="1">
    <source>
        <dbReference type="SAM" id="MobiDB-lite"/>
    </source>
</evidence>
<dbReference type="OrthoDB" id="5877213at2759"/>
<name>A0A183GGS4_HELPZ</name>
<accession>A0A183GGS4</accession>